<dbReference type="AlphaFoldDB" id="A0A2N5ITQ2"/>
<evidence type="ECO:0000313" key="1">
    <source>
        <dbReference type="EMBL" id="PLS25328.1"/>
    </source>
</evidence>
<organism evidence="1 2">
    <name type="scientific">Bifidobacterium imperatoris</name>
    <dbReference type="NCBI Taxonomy" id="2020965"/>
    <lineage>
        <taxon>Bacteria</taxon>
        <taxon>Bacillati</taxon>
        <taxon>Actinomycetota</taxon>
        <taxon>Actinomycetes</taxon>
        <taxon>Bifidobacteriales</taxon>
        <taxon>Bifidobacteriaceae</taxon>
        <taxon>Bifidobacterium</taxon>
    </lineage>
</organism>
<accession>A0A2N5ITQ2</accession>
<reference evidence="1 2" key="1">
    <citation type="submission" date="2017-07" db="EMBL/GenBank/DDBJ databases">
        <title>Bifidobacterium novel species.</title>
        <authorList>
            <person name="Lugli G.A."/>
            <person name="Milani C."/>
            <person name="Duranti S."/>
            <person name="Mangifesta M."/>
        </authorList>
    </citation>
    <scope>NUCLEOTIDE SEQUENCE [LARGE SCALE GENOMIC DNA]</scope>
    <source>
        <strain evidence="1 2">45</strain>
    </source>
</reference>
<name>A0A2N5ITQ2_9BIFI</name>
<comment type="caution">
    <text evidence="1">The sequence shown here is derived from an EMBL/GenBank/DDBJ whole genome shotgun (WGS) entry which is preliminary data.</text>
</comment>
<evidence type="ECO:0000313" key="2">
    <source>
        <dbReference type="Proteomes" id="UP000234855"/>
    </source>
</evidence>
<dbReference type="EMBL" id="NMWV01000006">
    <property type="protein sequence ID" value="PLS25328.1"/>
    <property type="molecule type" value="Genomic_DNA"/>
</dbReference>
<proteinExistence type="predicted"/>
<gene>
    <name evidence="1" type="ORF">Tam1G_0530</name>
</gene>
<dbReference type="Proteomes" id="UP000234855">
    <property type="component" value="Unassembled WGS sequence"/>
</dbReference>
<sequence>MLNPNADDHIQPLATGVQQLLAVNRNTSSPTSRTTLGFYDYVRFFTVL</sequence>
<protein>
    <submittedName>
        <fullName evidence="1">Uncharacterized protein</fullName>
    </submittedName>
</protein>